<evidence type="ECO:0000256" key="6">
    <source>
        <dbReference type="SAM" id="Phobius"/>
    </source>
</evidence>
<dbReference type="Gene3D" id="1.20.1250.20">
    <property type="entry name" value="MFS general substrate transporter like domains"/>
    <property type="match status" value="1"/>
</dbReference>
<dbReference type="RefSeq" id="XP_052942408.1">
    <property type="nucleotide sequence ID" value="XM_053091339.1"/>
</dbReference>
<keyword evidence="9" id="KW-1185">Reference proteome</keyword>
<gene>
    <name evidence="8" type="ORF">MKK02DRAFT_40935</name>
</gene>
<accession>A0AA38H2V8</accession>
<feature type="transmembrane region" description="Helical" evidence="6">
    <location>
        <begin position="192"/>
        <end position="215"/>
    </location>
</feature>
<keyword evidence="4 6" id="KW-1133">Transmembrane helix</keyword>
<dbReference type="PANTHER" id="PTHR23504">
    <property type="entry name" value="MAJOR FACILITATOR SUPERFAMILY DOMAIN-CONTAINING PROTEIN 10"/>
    <property type="match status" value="1"/>
</dbReference>
<keyword evidence="3 6" id="KW-0812">Transmembrane</keyword>
<dbReference type="Pfam" id="PF07690">
    <property type="entry name" value="MFS_1"/>
    <property type="match status" value="1"/>
</dbReference>
<feature type="transmembrane region" description="Helical" evidence="6">
    <location>
        <begin position="227"/>
        <end position="249"/>
    </location>
</feature>
<evidence type="ECO:0000313" key="9">
    <source>
        <dbReference type="Proteomes" id="UP001164286"/>
    </source>
</evidence>
<dbReference type="SUPFAM" id="SSF103473">
    <property type="entry name" value="MFS general substrate transporter"/>
    <property type="match status" value="1"/>
</dbReference>
<dbReference type="EMBL" id="JAKWFO010000014">
    <property type="protein sequence ID" value="KAI9632631.1"/>
    <property type="molecule type" value="Genomic_DNA"/>
</dbReference>
<feature type="transmembrane region" description="Helical" evidence="6">
    <location>
        <begin position="14"/>
        <end position="36"/>
    </location>
</feature>
<evidence type="ECO:0000256" key="5">
    <source>
        <dbReference type="ARBA" id="ARBA00023136"/>
    </source>
</evidence>
<dbReference type="InterPro" id="IPR036259">
    <property type="entry name" value="MFS_trans_sf"/>
</dbReference>
<name>A0AA38H2V8_9TREE</name>
<dbReference type="AlphaFoldDB" id="A0AA38H2V8"/>
<keyword evidence="2" id="KW-0813">Transport</keyword>
<dbReference type="GO" id="GO:0022857">
    <property type="term" value="F:transmembrane transporter activity"/>
    <property type="evidence" value="ECO:0007669"/>
    <property type="project" value="InterPro"/>
</dbReference>
<dbReference type="GO" id="GO:0016020">
    <property type="term" value="C:membrane"/>
    <property type="evidence" value="ECO:0007669"/>
    <property type="project" value="UniProtKB-SubCell"/>
</dbReference>
<dbReference type="PANTHER" id="PTHR23504:SF31">
    <property type="entry name" value="MAJOR FACILITATOR SUPERFAMILY DOMAIN-CONTAINING PROTEIN 10"/>
    <property type="match status" value="1"/>
</dbReference>
<keyword evidence="5 6" id="KW-0472">Membrane</keyword>
<proteinExistence type="predicted"/>
<feature type="transmembrane region" description="Helical" evidence="6">
    <location>
        <begin position="458"/>
        <end position="476"/>
    </location>
</feature>
<protein>
    <submittedName>
        <fullName evidence="8">Major facilitator superfamily domain-containing protein</fullName>
    </submittedName>
</protein>
<feature type="transmembrane region" description="Helical" evidence="6">
    <location>
        <begin position="351"/>
        <end position="371"/>
    </location>
</feature>
<feature type="domain" description="Major facilitator superfamily (MFS) profile" evidence="7">
    <location>
        <begin position="55"/>
        <end position="480"/>
    </location>
</feature>
<evidence type="ECO:0000256" key="1">
    <source>
        <dbReference type="ARBA" id="ARBA00004141"/>
    </source>
</evidence>
<sequence>MTAQTTATTAAKGIVTTVFIALVLDLLAFTLPLPLFPRLIAWYLQRESHSPSTLLARLLNLSYSWRGYLTSLSGAKSVVPEIRWGKAAADSITQGKNWDVVLLGGAMGSLFSLCQCVISPWLGSLSDKYGRKKVLLATMVGNIVSAAIWLRSTTFSTYLLSRLVGGLSEGNVQISTAIISDVTTAATRSRSLALIGIAFSICFTIGPSVGAYFASRSLPNTVPSADWNVFAVPAAISLGLLVIETLYLAARLPETRNWSEKQVEKGDVKAAVPVDSVDARLRKLRAMGRLHGLFLLFFSGAEFTLTFLTYDLFSASNAQNGRLLSYIGVLSALLQGRHVRPSMARLGEVRLATRGILSCVLALGLLSLLPHPRIVTSYALSTTVLYAAATLLSYTSATVVSCLTAAAAGCTTEGAGGDPRLQRGRALGGYRSKGQLGRAIGPILASSVYWVMGPKVCYSGLAGCLVLVWASTRGLVAEERSRKLMKAE</sequence>
<evidence type="ECO:0000259" key="7">
    <source>
        <dbReference type="PROSITE" id="PS50850"/>
    </source>
</evidence>
<feature type="transmembrane region" description="Helical" evidence="6">
    <location>
        <begin position="290"/>
        <end position="310"/>
    </location>
</feature>
<dbReference type="InterPro" id="IPR011701">
    <property type="entry name" value="MFS"/>
</dbReference>
<reference evidence="8" key="1">
    <citation type="journal article" date="2022" name="G3 (Bethesda)">
        <title>High quality genome of the basidiomycete yeast Dioszegia hungarica PDD-24b-2 isolated from cloud water.</title>
        <authorList>
            <person name="Jarrige D."/>
            <person name="Haridas S."/>
            <person name="Bleykasten-Grosshans C."/>
            <person name="Joly M."/>
            <person name="Nadalig T."/>
            <person name="Sancelme M."/>
            <person name="Vuilleumier S."/>
            <person name="Grigoriev I.V."/>
            <person name="Amato P."/>
            <person name="Bringel F."/>
        </authorList>
    </citation>
    <scope>NUCLEOTIDE SEQUENCE</scope>
    <source>
        <strain evidence="8">PDD-24b-2</strain>
    </source>
</reference>
<evidence type="ECO:0000313" key="8">
    <source>
        <dbReference type="EMBL" id="KAI9632631.1"/>
    </source>
</evidence>
<organism evidence="8 9">
    <name type="scientific">Dioszegia hungarica</name>
    <dbReference type="NCBI Taxonomy" id="4972"/>
    <lineage>
        <taxon>Eukaryota</taxon>
        <taxon>Fungi</taxon>
        <taxon>Dikarya</taxon>
        <taxon>Basidiomycota</taxon>
        <taxon>Agaricomycotina</taxon>
        <taxon>Tremellomycetes</taxon>
        <taxon>Tremellales</taxon>
        <taxon>Bulleribasidiaceae</taxon>
        <taxon>Dioszegia</taxon>
    </lineage>
</organism>
<evidence type="ECO:0000256" key="4">
    <source>
        <dbReference type="ARBA" id="ARBA00022989"/>
    </source>
</evidence>
<dbReference type="PROSITE" id="PS50850">
    <property type="entry name" value="MFS"/>
    <property type="match status" value="1"/>
</dbReference>
<dbReference type="InterPro" id="IPR020846">
    <property type="entry name" value="MFS_dom"/>
</dbReference>
<evidence type="ECO:0000256" key="2">
    <source>
        <dbReference type="ARBA" id="ARBA00022448"/>
    </source>
</evidence>
<evidence type="ECO:0000256" key="3">
    <source>
        <dbReference type="ARBA" id="ARBA00022692"/>
    </source>
</evidence>
<feature type="transmembrane region" description="Helical" evidence="6">
    <location>
        <begin position="100"/>
        <end position="122"/>
    </location>
</feature>
<dbReference type="GeneID" id="77730544"/>
<dbReference type="Proteomes" id="UP001164286">
    <property type="component" value="Unassembled WGS sequence"/>
</dbReference>
<comment type="caution">
    <text evidence="8">The sequence shown here is derived from an EMBL/GenBank/DDBJ whole genome shotgun (WGS) entry which is preliminary data.</text>
</comment>
<comment type="subcellular location">
    <subcellularLocation>
        <location evidence="1">Membrane</location>
        <topology evidence="1">Multi-pass membrane protein</topology>
    </subcellularLocation>
</comment>